<dbReference type="EMBL" id="HBIK01022876">
    <property type="protein sequence ID" value="CAE0385656.1"/>
    <property type="molecule type" value="Transcribed_RNA"/>
</dbReference>
<protein>
    <submittedName>
        <fullName evidence="3">Uncharacterized protein</fullName>
    </submittedName>
</protein>
<comment type="similarity">
    <text evidence="1">Belongs to the CFAP97 family.</text>
</comment>
<evidence type="ECO:0000256" key="1">
    <source>
        <dbReference type="ARBA" id="ARBA00008315"/>
    </source>
</evidence>
<feature type="coiled-coil region" evidence="2">
    <location>
        <begin position="232"/>
        <end position="259"/>
    </location>
</feature>
<dbReference type="InterPro" id="IPR038791">
    <property type="entry name" value="Cfap97/Hemingway"/>
</dbReference>
<accession>A0A7S3KLB8</accession>
<organism evidence="3">
    <name type="scientific">Euplotes crassus</name>
    <dbReference type="NCBI Taxonomy" id="5936"/>
    <lineage>
        <taxon>Eukaryota</taxon>
        <taxon>Sar</taxon>
        <taxon>Alveolata</taxon>
        <taxon>Ciliophora</taxon>
        <taxon>Intramacronucleata</taxon>
        <taxon>Spirotrichea</taxon>
        <taxon>Hypotrichia</taxon>
        <taxon>Euplotida</taxon>
        <taxon>Euplotidae</taxon>
        <taxon>Moneuplotes</taxon>
    </lineage>
</organism>
<gene>
    <name evidence="3" type="ORF">ECRA1380_LOCUS10620</name>
</gene>
<proteinExistence type="inferred from homology"/>
<dbReference type="AlphaFoldDB" id="A0A7S3KLB8"/>
<dbReference type="PANTHER" id="PTHR23035">
    <property type="entry name" value="CILIA- AND FLAGELLA-ASSOCIATED PROTEIN 97-RELATED"/>
    <property type="match status" value="1"/>
</dbReference>
<name>A0A7S3KLB8_EUPCR</name>
<sequence length="330" mass="36882">MQKTKLPGMDEVFDEVQGFVDEIYEIQDPIDDALGNLLWYTNFHKTVGATAHHCCVGIVFSLAAASNGAGVENLFEVKPASPFLELNKSSAQGDTIKAIDAFTDYIKALTAAKDRIEPLADKAKSFAEKAPDLPGKCKEDISNSKDLGMMEKAKAAKNTASNSKHMAKLPSLVTGLKDTIQEAFESVQGAGKELNAKKDKLSDIGKDCAAKKLEYPKDCYLEFGDPINVDGNAKKKHAAQQKKMKKKEAKDEIRRRNELLLDKLYYIDRLPGKLHPFTLSIDRPPSAYSLNRHNREQELDRIDRENIKMLNKIQHASTKYSIEDLMSDRY</sequence>
<reference evidence="3" key="1">
    <citation type="submission" date="2021-01" db="EMBL/GenBank/DDBJ databases">
        <authorList>
            <person name="Corre E."/>
            <person name="Pelletier E."/>
            <person name="Niang G."/>
            <person name="Scheremetjew M."/>
            <person name="Finn R."/>
            <person name="Kale V."/>
            <person name="Holt S."/>
            <person name="Cochrane G."/>
            <person name="Meng A."/>
            <person name="Brown T."/>
            <person name="Cohen L."/>
        </authorList>
    </citation>
    <scope>NUCLEOTIDE SEQUENCE</scope>
    <source>
        <strain evidence="3">CT5</strain>
    </source>
</reference>
<dbReference type="Pfam" id="PF13879">
    <property type="entry name" value="Hmw_CFAP97"/>
    <property type="match status" value="1"/>
</dbReference>
<dbReference type="PANTHER" id="PTHR23035:SF2">
    <property type="entry name" value="KIAA1430 HOMOLOGUE"/>
    <property type="match status" value="1"/>
</dbReference>
<evidence type="ECO:0000313" key="3">
    <source>
        <dbReference type="EMBL" id="CAE0385656.1"/>
    </source>
</evidence>
<evidence type="ECO:0000256" key="2">
    <source>
        <dbReference type="SAM" id="Coils"/>
    </source>
</evidence>
<dbReference type="InterPro" id="IPR029488">
    <property type="entry name" value="Hmw/CFAP97"/>
</dbReference>
<keyword evidence="2" id="KW-0175">Coiled coil</keyword>